<dbReference type="GO" id="GO:0004848">
    <property type="term" value="F:ureidoglycolate hydrolase activity"/>
    <property type="evidence" value="ECO:0007669"/>
    <property type="project" value="InterPro"/>
</dbReference>
<comment type="caution">
    <text evidence="5">The sequence shown here is derived from an EMBL/GenBank/DDBJ whole genome shotgun (WGS) entry which is preliminary data.</text>
</comment>
<protein>
    <submittedName>
        <fullName evidence="5">Ureidoglycolate lyase</fullName>
    </submittedName>
</protein>
<keyword evidence="3 5" id="KW-0456">Lyase</keyword>
<sequence length="178" mass="18912">MQATAEPVNMPIISSNAPLALIAEPITAENFLPFGKLIEPTADGTPAGVVDQALDLSGGRPRFYIMALEHRPLTVAGITRHAQVTQVLAAVGGLPWFIAVAPANAASVKPDPTAIRAFAIPGHVAVLLNRGAWHAGPYFESDQMSFFNLELDDTNVVDHETCDLVKSFGLSFDLRPAA</sequence>
<comment type="subunit">
    <text evidence="1">Homodimer.</text>
</comment>
<dbReference type="GO" id="GO:0006144">
    <property type="term" value="P:purine nucleobase metabolic process"/>
    <property type="evidence" value="ECO:0007669"/>
    <property type="project" value="UniProtKB-KW"/>
</dbReference>
<keyword evidence="2" id="KW-0659">Purine metabolism</keyword>
<dbReference type="AlphaFoldDB" id="A0A964E039"/>
<dbReference type="RefSeq" id="WP_227321968.1">
    <property type="nucleotide sequence ID" value="NZ_JAESVB010000005.1"/>
</dbReference>
<dbReference type="PANTHER" id="PTHR35721">
    <property type="entry name" value="UREIDOGLYCOLATE HYDROLASE"/>
    <property type="match status" value="1"/>
</dbReference>
<dbReference type="InterPro" id="IPR007247">
    <property type="entry name" value="Ureidogly_lyase"/>
</dbReference>
<evidence type="ECO:0000256" key="3">
    <source>
        <dbReference type="ARBA" id="ARBA00023239"/>
    </source>
</evidence>
<evidence type="ECO:0000313" key="6">
    <source>
        <dbReference type="Proteomes" id="UP000708298"/>
    </source>
</evidence>
<keyword evidence="6" id="KW-1185">Reference proteome</keyword>
<dbReference type="InterPro" id="IPR011051">
    <property type="entry name" value="RmlC_Cupin_sf"/>
</dbReference>
<evidence type="ECO:0000256" key="4">
    <source>
        <dbReference type="ARBA" id="ARBA00047684"/>
    </source>
</evidence>
<proteinExistence type="predicted"/>
<dbReference type="SUPFAM" id="SSF51182">
    <property type="entry name" value="RmlC-like cupins"/>
    <property type="match status" value="1"/>
</dbReference>
<name>A0A964E039_9PROT</name>
<reference evidence="5" key="1">
    <citation type="journal article" date="2021" name="Microorganisms">
        <title>Acidisoma silvae sp. nov. and Acidisomacellulosilytica sp. nov., Two Acidophilic Bacteria Isolated from Decaying Wood, Hydrolyzing Cellulose and Producing Poly-3-hydroxybutyrate.</title>
        <authorList>
            <person name="Mieszkin S."/>
            <person name="Pouder E."/>
            <person name="Uroz S."/>
            <person name="Simon-Colin C."/>
            <person name="Alain K."/>
        </authorList>
    </citation>
    <scope>NUCLEOTIDE SEQUENCE</scope>
    <source>
        <strain evidence="5">HW T2.11</strain>
    </source>
</reference>
<dbReference type="InterPro" id="IPR024060">
    <property type="entry name" value="Ureidoglycolate_lyase_dom_sf"/>
</dbReference>
<comment type="catalytic activity">
    <reaction evidence="4">
        <text>(S)-ureidoglycolate = urea + glyoxylate</text>
        <dbReference type="Rhea" id="RHEA:11304"/>
        <dbReference type="ChEBI" id="CHEBI:16199"/>
        <dbReference type="ChEBI" id="CHEBI:36655"/>
        <dbReference type="ChEBI" id="CHEBI:57296"/>
        <dbReference type="EC" id="4.3.2.3"/>
    </reaction>
</comment>
<reference evidence="5" key="2">
    <citation type="submission" date="2021-01" db="EMBL/GenBank/DDBJ databases">
        <authorList>
            <person name="Mieszkin S."/>
            <person name="Pouder E."/>
            <person name="Alain K."/>
        </authorList>
    </citation>
    <scope>NUCLEOTIDE SEQUENCE</scope>
    <source>
        <strain evidence="5">HW T2.11</strain>
    </source>
</reference>
<dbReference type="Proteomes" id="UP000708298">
    <property type="component" value="Unassembled WGS sequence"/>
</dbReference>
<evidence type="ECO:0000256" key="2">
    <source>
        <dbReference type="ARBA" id="ARBA00022631"/>
    </source>
</evidence>
<dbReference type="GO" id="GO:0050385">
    <property type="term" value="F:ureidoglycolate lyase activity"/>
    <property type="evidence" value="ECO:0007669"/>
    <property type="project" value="UniProtKB-EC"/>
</dbReference>
<dbReference type="Pfam" id="PF04115">
    <property type="entry name" value="Ureidogly_lyase"/>
    <property type="match status" value="1"/>
</dbReference>
<dbReference type="EMBL" id="JAESVB010000005">
    <property type="protein sequence ID" value="MCB8876318.1"/>
    <property type="molecule type" value="Genomic_DNA"/>
</dbReference>
<dbReference type="GO" id="GO:0000256">
    <property type="term" value="P:allantoin catabolic process"/>
    <property type="evidence" value="ECO:0007669"/>
    <property type="project" value="InterPro"/>
</dbReference>
<evidence type="ECO:0000313" key="5">
    <source>
        <dbReference type="EMBL" id="MCB8876318.1"/>
    </source>
</evidence>
<organism evidence="5 6">
    <name type="scientific">Acidisoma silvae</name>
    <dbReference type="NCBI Taxonomy" id="2802396"/>
    <lineage>
        <taxon>Bacteria</taxon>
        <taxon>Pseudomonadati</taxon>
        <taxon>Pseudomonadota</taxon>
        <taxon>Alphaproteobacteria</taxon>
        <taxon>Acetobacterales</taxon>
        <taxon>Acidocellaceae</taxon>
        <taxon>Acidisoma</taxon>
    </lineage>
</organism>
<accession>A0A964E039</accession>
<gene>
    <name evidence="5" type="ORF">ASILVAE211_14085</name>
</gene>
<dbReference type="PANTHER" id="PTHR35721:SF1">
    <property type="entry name" value="UREIDOGLYCOLATE HYDROLASE"/>
    <property type="match status" value="1"/>
</dbReference>
<dbReference type="Gene3D" id="2.60.120.480">
    <property type="entry name" value="Ureidoglycolate hydrolase"/>
    <property type="match status" value="1"/>
</dbReference>
<evidence type="ECO:0000256" key="1">
    <source>
        <dbReference type="ARBA" id="ARBA00011738"/>
    </source>
</evidence>